<comment type="caution">
    <text evidence="1">The sequence shown here is derived from an EMBL/GenBank/DDBJ whole genome shotgun (WGS) entry which is preliminary data.</text>
</comment>
<dbReference type="AlphaFoldDB" id="A0A1C7NN37"/>
<evidence type="ECO:0000313" key="2">
    <source>
        <dbReference type="Proteomes" id="UP000093000"/>
    </source>
</evidence>
<dbReference type="Proteomes" id="UP000093000">
    <property type="component" value="Unassembled WGS sequence"/>
</dbReference>
<gene>
    <name evidence="1" type="ORF">A0J61_01394</name>
</gene>
<dbReference type="InParanoid" id="A0A1C7NN37"/>
<reference evidence="1 2" key="1">
    <citation type="submission" date="2016-03" db="EMBL/GenBank/DDBJ databases">
        <title>Choanephora cucurbitarum.</title>
        <authorList>
            <person name="Min B."/>
            <person name="Park H."/>
            <person name="Park J.-H."/>
            <person name="Shin H.-D."/>
            <person name="Choi I.-G."/>
        </authorList>
    </citation>
    <scope>NUCLEOTIDE SEQUENCE [LARGE SCALE GENOMIC DNA]</scope>
    <source>
        <strain evidence="1 2">KUS-F28377</strain>
    </source>
</reference>
<evidence type="ECO:0000313" key="1">
    <source>
        <dbReference type="EMBL" id="OBZ90552.1"/>
    </source>
</evidence>
<organism evidence="1 2">
    <name type="scientific">Choanephora cucurbitarum</name>
    <dbReference type="NCBI Taxonomy" id="101091"/>
    <lineage>
        <taxon>Eukaryota</taxon>
        <taxon>Fungi</taxon>
        <taxon>Fungi incertae sedis</taxon>
        <taxon>Mucoromycota</taxon>
        <taxon>Mucoromycotina</taxon>
        <taxon>Mucoromycetes</taxon>
        <taxon>Mucorales</taxon>
        <taxon>Mucorineae</taxon>
        <taxon>Choanephoraceae</taxon>
        <taxon>Choanephoroideae</taxon>
        <taxon>Choanephora</taxon>
    </lineage>
</organism>
<accession>A0A1C7NN37</accession>
<keyword evidence="2" id="KW-1185">Reference proteome</keyword>
<proteinExistence type="predicted"/>
<sequence length="62" mass="7340">MTLDPSTQECWLLLITAVWNSLMWREKEEKNIENDELSRTKLIINYNEKQENTGLEAQVILC</sequence>
<protein>
    <submittedName>
        <fullName evidence="1">Uncharacterized protein</fullName>
    </submittedName>
</protein>
<name>A0A1C7NN37_9FUNG</name>
<dbReference type="EMBL" id="LUGH01000044">
    <property type="protein sequence ID" value="OBZ90552.1"/>
    <property type="molecule type" value="Genomic_DNA"/>
</dbReference>